<proteinExistence type="predicted"/>
<feature type="region of interest" description="Disordered" evidence="1">
    <location>
        <begin position="145"/>
        <end position="165"/>
    </location>
</feature>
<gene>
    <name evidence="2" type="ORF">THAOC_26812</name>
</gene>
<evidence type="ECO:0000313" key="2">
    <source>
        <dbReference type="EMBL" id="EJK53695.1"/>
    </source>
</evidence>
<sequence length="165" mass="18077">MVRRSSTQLPVVSVSSTRPVSRALASYRSQTVSFLVLLPKPLVRGGSTLMRRASSTAVVRQKCQQLERSWGESTSSLFTQQRSTQQQVGETARGHWGPRLCPRLASPPTNKNEAQVCSALPKPRPLDGKYPTQCLHLVEGLTGLSSQPPRFRVSGQVPPTVRAET</sequence>
<dbReference type="AlphaFoldDB" id="K0RKJ9"/>
<dbReference type="EMBL" id="AGNL01037239">
    <property type="protein sequence ID" value="EJK53695.1"/>
    <property type="molecule type" value="Genomic_DNA"/>
</dbReference>
<accession>K0RKJ9</accession>
<organism evidence="2 3">
    <name type="scientific">Thalassiosira oceanica</name>
    <name type="common">Marine diatom</name>
    <dbReference type="NCBI Taxonomy" id="159749"/>
    <lineage>
        <taxon>Eukaryota</taxon>
        <taxon>Sar</taxon>
        <taxon>Stramenopiles</taxon>
        <taxon>Ochrophyta</taxon>
        <taxon>Bacillariophyta</taxon>
        <taxon>Coscinodiscophyceae</taxon>
        <taxon>Thalassiosirophycidae</taxon>
        <taxon>Thalassiosirales</taxon>
        <taxon>Thalassiosiraceae</taxon>
        <taxon>Thalassiosira</taxon>
    </lineage>
</organism>
<comment type="caution">
    <text evidence="2">The sequence shown here is derived from an EMBL/GenBank/DDBJ whole genome shotgun (WGS) entry which is preliminary data.</text>
</comment>
<evidence type="ECO:0000256" key="1">
    <source>
        <dbReference type="SAM" id="MobiDB-lite"/>
    </source>
</evidence>
<name>K0RKJ9_THAOC</name>
<reference evidence="2 3" key="1">
    <citation type="journal article" date="2012" name="Genome Biol.">
        <title>Genome and low-iron response of an oceanic diatom adapted to chronic iron limitation.</title>
        <authorList>
            <person name="Lommer M."/>
            <person name="Specht M."/>
            <person name="Roy A.S."/>
            <person name="Kraemer L."/>
            <person name="Andreson R."/>
            <person name="Gutowska M.A."/>
            <person name="Wolf J."/>
            <person name="Bergner S.V."/>
            <person name="Schilhabel M.B."/>
            <person name="Klostermeier U.C."/>
            <person name="Beiko R.G."/>
            <person name="Rosenstiel P."/>
            <person name="Hippler M."/>
            <person name="Laroche J."/>
        </authorList>
    </citation>
    <scope>NUCLEOTIDE SEQUENCE [LARGE SCALE GENOMIC DNA]</scope>
    <source>
        <strain evidence="2 3">CCMP1005</strain>
    </source>
</reference>
<protein>
    <submittedName>
        <fullName evidence="2">Uncharacterized protein</fullName>
    </submittedName>
</protein>
<keyword evidence="3" id="KW-1185">Reference proteome</keyword>
<dbReference type="Proteomes" id="UP000266841">
    <property type="component" value="Unassembled WGS sequence"/>
</dbReference>
<evidence type="ECO:0000313" key="3">
    <source>
        <dbReference type="Proteomes" id="UP000266841"/>
    </source>
</evidence>